<evidence type="ECO:0000256" key="2">
    <source>
        <dbReference type="ARBA" id="ARBA00022737"/>
    </source>
</evidence>
<feature type="region of interest" description="Disordered" evidence="6">
    <location>
        <begin position="573"/>
        <end position="597"/>
    </location>
</feature>
<keyword evidence="4" id="KW-0539">Nucleus</keyword>
<comment type="subcellular location">
    <subcellularLocation>
        <location evidence="1">Nucleus</location>
    </subcellularLocation>
</comment>
<evidence type="ECO:0000256" key="3">
    <source>
        <dbReference type="ARBA" id="ARBA00022884"/>
    </source>
</evidence>
<dbReference type="SMART" id="SM00360">
    <property type="entry name" value="RRM"/>
    <property type="match status" value="4"/>
</dbReference>
<organism evidence="8 9">
    <name type="scientific">Glarea lozoyensis (strain ATCC 20868 / MF5171)</name>
    <dbReference type="NCBI Taxonomy" id="1116229"/>
    <lineage>
        <taxon>Eukaryota</taxon>
        <taxon>Fungi</taxon>
        <taxon>Dikarya</taxon>
        <taxon>Ascomycota</taxon>
        <taxon>Pezizomycotina</taxon>
        <taxon>Leotiomycetes</taxon>
        <taxon>Helotiales</taxon>
        <taxon>Helotiaceae</taxon>
        <taxon>Glarea</taxon>
    </lineage>
</organism>
<protein>
    <submittedName>
        <fullName evidence="8">RNA-binding, RBD</fullName>
    </submittedName>
</protein>
<dbReference type="FunFam" id="3.30.70.330:FF:000406">
    <property type="entry name" value="Related to Nucleolar protein NOP4"/>
    <property type="match status" value="1"/>
</dbReference>
<keyword evidence="9" id="KW-1185">Reference proteome</keyword>
<sequence length="800" mass="88532">MAPPAKRQRIEDDEAVAPVSEYDEQPAPKKAKNETNASARRTLFVRSLPAVATSEALTELFSQNYPLKHATVVMDTETKQSKGYGFVTFADSEDAQRAVDEFNGKKFLGRNMRIEIAQPRSRELGTKGADGKHKSTISADAAAVKKARVEKLAENRKSPKLIIRNLPWSIKTPEQLAELFKKFGKVKISTLPKVKDTQAGFGFVVMRGKKNAEKALHTINGTMVDGRMLAVDWAVEKEVWEKQKANGIDATDDEDKSDDEEGGAKVEEGSEDEEDDVANFMKNFGDQLESEDEGDDEPKSEDGSDLEDEGSDQLSEDDEDDDEDEDDDDLESEQENARPAKVMITDNSTTLFVRNLPFTTLDPDLKEHFSQFGPVRYARVVMDKATDRPKGTGFVCFFKVEDADACFRGAPRFQPSGANATKKGDAVAPKVKHSVLESETADSNGMYTIDGRVLQITKAVERETAVKLTEAGSTFREGRDTDKRKLYLLSEGTVASGTPLYAALAPSEIKMREDSAMQRKKLIQNNPTLHLSLTRLSIRNLPKTIDSKDLKALAREAVVGFAKDVKGGLRAQLSKEEEARGGDEMRDSEKQRKAKGKGIVRQAKIVFEGREGAKVSEESGAGRSRGYGFVEYSSHRWALMGLRWLNGHALESSAGKKQRLIVEFAIENAQVVSRRKEREEKARLRSKEVVELREKGEAPPKEKKILRKDTVMAKTRKGMKGGKKGRGPLAIPEKSFDRVPHKESNSAGGKGTDVTNGGRTKKPKPAAKDGPQATDDGKIAKRAQIIQKKRMARRQRKQGA</sequence>
<dbReference type="Proteomes" id="UP000016922">
    <property type="component" value="Unassembled WGS sequence"/>
</dbReference>
<gene>
    <name evidence="8" type="ORF">GLAREA_12790</name>
</gene>
<dbReference type="PROSITE" id="PS50102">
    <property type="entry name" value="RRM"/>
    <property type="match status" value="4"/>
</dbReference>
<dbReference type="InterPro" id="IPR034808">
    <property type="entry name" value="Nop4p_RRM3"/>
</dbReference>
<evidence type="ECO:0000256" key="1">
    <source>
        <dbReference type="ARBA" id="ARBA00004123"/>
    </source>
</evidence>
<feature type="region of interest" description="Disordered" evidence="6">
    <location>
        <begin position="1"/>
        <end position="39"/>
    </location>
</feature>
<dbReference type="AlphaFoldDB" id="S3CUH5"/>
<feature type="region of interest" description="Disordered" evidence="6">
    <location>
        <begin position="244"/>
        <end position="342"/>
    </location>
</feature>
<feature type="compositionally biased region" description="Acidic residues" evidence="6">
    <location>
        <begin position="288"/>
        <end position="334"/>
    </location>
</feature>
<feature type="compositionally biased region" description="Basic and acidic residues" evidence="6">
    <location>
        <begin position="573"/>
        <end position="591"/>
    </location>
</feature>
<dbReference type="InterPro" id="IPR000504">
    <property type="entry name" value="RRM_dom"/>
</dbReference>
<dbReference type="InterPro" id="IPR035979">
    <property type="entry name" value="RBD_domain_sf"/>
</dbReference>
<dbReference type="KEGG" id="glz:GLAREA_12790"/>
<evidence type="ECO:0000256" key="5">
    <source>
        <dbReference type="PROSITE-ProRule" id="PRU00176"/>
    </source>
</evidence>
<keyword evidence="3 5" id="KW-0694">RNA-binding</keyword>
<dbReference type="GO" id="GO:0003729">
    <property type="term" value="F:mRNA binding"/>
    <property type="evidence" value="ECO:0007669"/>
    <property type="project" value="TreeGrafter"/>
</dbReference>
<reference evidence="8 9" key="1">
    <citation type="journal article" date="2013" name="BMC Genomics">
        <title>Genomics-driven discovery of the pneumocandin biosynthetic gene cluster in the fungus Glarea lozoyensis.</title>
        <authorList>
            <person name="Chen L."/>
            <person name="Yue Q."/>
            <person name="Zhang X."/>
            <person name="Xiang M."/>
            <person name="Wang C."/>
            <person name="Li S."/>
            <person name="Che Y."/>
            <person name="Ortiz-Lopez F.J."/>
            <person name="Bills G.F."/>
            <person name="Liu X."/>
            <person name="An Z."/>
        </authorList>
    </citation>
    <scope>NUCLEOTIDE SEQUENCE [LARGE SCALE GENOMIC DNA]</scope>
    <source>
        <strain evidence="9">ATCC 20868 / MF5171</strain>
    </source>
</reference>
<dbReference type="CDD" id="cd12677">
    <property type="entry name" value="RRM4_Nop4p"/>
    <property type="match status" value="1"/>
</dbReference>
<feature type="region of interest" description="Disordered" evidence="6">
    <location>
        <begin position="714"/>
        <end position="800"/>
    </location>
</feature>
<dbReference type="STRING" id="1116229.S3CUH5"/>
<dbReference type="InterPro" id="IPR051945">
    <property type="entry name" value="RRM_MRD1_RNA_proc_ribogen"/>
</dbReference>
<feature type="domain" description="RRM" evidence="7">
    <location>
        <begin position="159"/>
        <end position="236"/>
    </location>
</feature>
<dbReference type="InterPro" id="IPR012677">
    <property type="entry name" value="Nucleotide-bd_a/b_plait_sf"/>
</dbReference>
<dbReference type="PANTHER" id="PTHR48039:SF5">
    <property type="entry name" value="RNA-BINDING PROTEIN 28"/>
    <property type="match status" value="1"/>
</dbReference>
<dbReference type="OMA" id="FTHRHAL"/>
<evidence type="ECO:0000256" key="6">
    <source>
        <dbReference type="SAM" id="MobiDB-lite"/>
    </source>
</evidence>
<dbReference type="HOGENOM" id="CLU_011608_3_0_1"/>
<dbReference type="SUPFAM" id="SSF54928">
    <property type="entry name" value="RNA-binding domain, RBD"/>
    <property type="match status" value="3"/>
</dbReference>
<dbReference type="SMART" id="SM00361">
    <property type="entry name" value="RRM_1"/>
    <property type="match status" value="2"/>
</dbReference>
<dbReference type="CDD" id="cd12676">
    <property type="entry name" value="RRM3_Nop4p"/>
    <property type="match status" value="1"/>
</dbReference>
<accession>S3CUH5</accession>
<evidence type="ECO:0000256" key="4">
    <source>
        <dbReference type="ARBA" id="ARBA00023242"/>
    </source>
</evidence>
<name>S3CUH5_GLAL2</name>
<proteinExistence type="predicted"/>
<dbReference type="eggNOG" id="KOG0127">
    <property type="taxonomic scope" value="Eukaryota"/>
</dbReference>
<dbReference type="Gene3D" id="3.30.70.330">
    <property type="match status" value="4"/>
</dbReference>
<feature type="compositionally biased region" description="Basic residues" evidence="6">
    <location>
        <begin position="714"/>
        <end position="726"/>
    </location>
</feature>
<feature type="domain" description="RRM" evidence="7">
    <location>
        <begin position="349"/>
        <end position="461"/>
    </location>
</feature>
<feature type="domain" description="RRM" evidence="7">
    <location>
        <begin position="534"/>
        <end position="667"/>
    </location>
</feature>
<dbReference type="EMBL" id="KE145365">
    <property type="protein sequence ID" value="EPE30067.1"/>
    <property type="molecule type" value="Genomic_DNA"/>
</dbReference>
<dbReference type="InterPro" id="IPR003954">
    <property type="entry name" value="RRM_euk-type"/>
</dbReference>
<dbReference type="Pfam" id="PF00076">
    <property type="entry name" value="RRM_1"/>
    <property type="match status" value="3"/>
</dbReference>
<feature type="compositionally biased region" description="Basic residues" evidence="6">
    <location>
        <begin position="787"/>
        <end position="800"/>
    </location>
</feature>
<feature type="compositionally biased region" description="Acidic residues" evidence="6">
    <location>
        <begin position="250"/>
        <end position="261"/>
    </location>
</feature>
<dbReference type="RefSeq" id="XP_008082744.1">
    <property type="nucleotide sequence ID" value="XM_008084553.1"/>
</dbReference>
<evidence type="ECO:0000259" key="7">
    <source>
        <dbReference type="PROSITE" id="PS50102"/>
    </source>
</evidence>
<keyword evidence="2" id="KW-0677">Repeat</keyword>
<evidence type="ECO:0000313" key="9">
    <source>
        <dbReference type="Proteomes" id="UP000016922"/>
    </source>
</evidence>
<dbReference type="OrthoDB" id="267048at2759"/>
<dbReference type="GO" id="GO:0005730">
    <property type="term" value="C:nucleolus"/>
    <property type="evidence" value="ECO:0007669"/>
    <property type="project" value="TreeGrafter"/>
</dbReference>
<feature type="domain" description="RRM" evidence="7">
    <location>
        <begin position="41"/>
        <end position="119"/>
    </location>
</feature>
<evidence type="ECO:0000313" key="8">
    <source>
        <dbReference type="EMBL" id="EPE30067.1"/>
    </source>
</evidence>
<dbReference type="GeneID" id="19471830"/>
<dbReference type="PANTHER" id="PTHR48039">
    <property type="entry name" value="RNA-BINDING MOTIF PROTEIN 14B"/>
    <property type="match status" value="1"/>
</dbReference>
<dbReference type="InterPro" id="IPR034809">
    <property type="entry name" value="Nop4_RRM4"/>
</dbReference>
<feature type="compositionally biased region" description="Basic and acidic residues" evidence="6">
    <location>
        <begin position="734"/>
        <end position="744"/>
    </location>
</feature>